<dbReference type="InterPro" id="IPR045851">
    <property type="entry name" value="AMP-bd_C_sf"/>
</dbReference>
<dbReference type="Gene3D" id="3.40.50.980">
    <property type="match status" value="2"/>
</dbReference>
<feature type="domain" description="AMP-dependent synthetase/ligase" evidence="5">
    <location>
        <begin position="29"/>
        <end position="395"/>
    </location>
</feature>
<comment type="subcellular location">
    <subcellularLocation>
        <location evidence="1">Peroxisome</location>
    </subcellularLocation>
</comment>
<name>A0A5N4B3E9_PHOPY</name>
<evidence type="ECO:0000313" key="7">
    <source>
        <dbReference type="EMBL" id="KAB0804139.1"/>
    </source>
</evidence>
<feature type="domain" description="AMP-binding enzyme C-terminal" evidence="6">
    <location>
        <begin position="447"/>
        <end position="523"/>
    </location>
</feature>
<dbReference type="FunFam" id="3.30.300.30:FF:000007">
    <property type="entry name" value="4-coumarate--CoA ligase 2"/>
    <property type="match status" value="1"/>
</dbReference>
<dbReference type="Proteomes" id="UP000327044">
    <property type="component" value="Unassembled WGS sequence"/>
</dbReference>
<dbReference type="OrthoDB" id="10253869at2759"/>
<dbReference type="Gene3D" id="2.30.38.10">
    <property type="entry name" value="Luciferase, Domain 3"/>
    <property type="match status" value="1"/>
</dbReference>
<dbReference type="InterPro" id="IPR000873">
    <property type="entry name" value="AMP-dep_synth/lig_dom"/>
</dbReference>
<dbReference type="PANTHER" id="PTHR24096:SF149">
    <property type="entry name" value="AMP-BINDING DOMAIN-CONTAINING PROTEIN-RELATED"/>
    <property type="match status" value="1"/>
</dbReference>
<dbReference type="Gene3D" id="3.30.300.30">
    <property type="match status" value="1"/>
</dbReference>
<protein>
    <recommendedName>
        <fullName evidence="9">Luciferin 4-monooxygenase</fullName>
    </recommendedName>
</protein>
<comment type="similarity">
    <text evidence="2">Belongs to the ATP-dependent AMP-binding enzyme family.</text>
</comment>
<organism evidence="7 8">
    <name type="scientific">Photinus pyralis</name>
    <name type="common">Common eastern firefly</name>
    <name type="synonym">Lampyris pyralis</name>
    <dbReference type="NCBI Taxonomy" id="7054"/>
    <lineage>
        <taxon>Eukaryota</taxon>
        <taxon>Metazoa</taxon>
        <taxon>Ecdysozoa</taxon>
        <taxon>Arthropoda</taxon>
        <taxon>Hexapoda</taxon>
        <taxon>Insecta</taxon>
        <taxon>Pterygota</taxon>
        <taxon>Neoptera</taxon>
        <taxon>Endopterygota</taxon>
        <taxon>Coleoptera</taxon>
        <taxon>Polyphaga</taxon>
        <taxon>Elateriformia</taxon>
        <taxon>Elateroidea</taxon>
        <taxon>Lampyridae</taxon>
        <taxon>Lampyrinae</taxon>
        <taxon>Photinus</taxon>
    </lineage>
</organism>
<reference evidence="7 8" key="1">
    <citation type="journal article" date="2018" name="Elife">
        <title>Firefly genomes illuminate parallel origins of bioluminescence in beetles.</title>
        <authorList>
            <person name="Fallon T.R."/>
            <person name="Lower S.E."/>
            <person name="Chang C.H."/>
            <person name="Bessho-Uehara M."/>
            <person name="Martin G.J."/>
            <person name="Bewick A.J."/>
            <person name="Behringer M."/>
            <person name="Debat H.J."/>
            <person name="Wong I."/>
            <person name="Day J.C."/>
            <person name="Suvorov A."/>
            <person name="Silva C.J."/>
            <person name="Stanger-Hall K.F."/>
            <person name="Hall D.W."/>
            <person name="Schmitz R.J."/>
            <person name="Nelson D.R."/>
            <person name="Lewis S.M."/>
            <person name="Shigenobu S."/>
            <person name="Bybee S.M."/>
            <person name="Larracuente A.M."/>
            <person name="Oba Y."/>
            <person name="Weng J.K."/>
        </authorList>
    </citation>
    <scope>NUCLEOTIDE SEQUENCE [LARGE SCALE GENOMIC DNA]</scope>
    <source>
        <strain evidence="7">1611_PpyrPB1</strain>
        <tissue evidence="7">Whole body</tissue>
    </source>
</reference>
<keyword evidence="8" id="KW-1185">Reference proteome</keyword>
<dbReference type="InParanoid" id="A0A5N4B3E9"/>
<dbReference type="Pfam" id="PF00501">
    <property type="entry name" value="AMP-binding"/>
    <property type="match status" value="1"/>
</dbReference>
<sequence>MTEENVICGGELRVPISNVSIGIQLHNTLKQSMEMPVFIDAFTGDSVSNKQLLRTASRLGRSLINFGLTKDDIIGVCSENNLHFFDVVLAGFFSGIAVTTFSAQYTQGELIHVANLSQPSIIFSSVQASSTVLKVKDQLKREPKIIIINQHENYKGCQSVENFISENVSKDFNIDEYQPVPVNVKDDVALILYSSGTTGLPKGVMLTHLNINTVHAVQVDGRYSLDVNPCIAFHPFCHTAGLSLTIRTVLFGSYVLVMVKFDPHVYLRTIRDYRIESLQLVPAVAQFLAQTNLLEKYDMSSVTSVMCASAPLLKHTEEELRKRFKVPIVKQRYGMTETTIGFMGHSVSGEYPLGSIGSVFPSVSVKIVDIQTGEALGPFETGEICCRTPMVMKGYINNPRATQEMIDVDGWLHTGDVGYYDSCYRFFLVDRIKDLIKCKGLQVAPLELETLLLSHPKILDCGVIGVPNERYGEVPMAFIVQTRGENLSEQEVEKFIADQVAPYKQLRGGVRFVSQIPRNPSGKVLRRFLRDEVKKLKSNL</sequence>
<dbReference type="InterPro" id="IPR025110">
    <property type="entry name" value="AMP-bd_C"/>
</dbReference>
<evidence type="ECO:0000256" key="1">
    <source>
        <dbReference type="ARBA" id="ARBA00004275"/>
    </source>
</evidence>
<dbReference type="PROSITE" id="PS00455">
    <property type="entry name" value="AMP_BINDING"/>
    <property type="match status" value="1"/>
</dbReference>
<dbReference type="GO" id="GO:0016405">
    <property type="term" value="F:CoA-ligase activity"/>
    <property type="evidence" value="ECO:0007669"/>
    <property type="project" value="TreeGrafter"/>
</dbReference>
<proteinExistence type="inferred from homology"/>
<dbReference type="PANTHER" id="PTHR24096">
    <property type="entry name" value="LONG-CHAIN-FATTY-ACID--COA LIGASE"/>
    <property type="match status" value="1"/>
</dbReference>
<dbReference type="InterPro" id="IPR020845">
    <property type="entry name" value="AMP-binding_CS"/>
</dbReference>
<dbReference type="GO" id="GO:0005777">
    <property type="term" value="C:peroxisome"/>
    <property type="evidence" value="ECO:0007669"/>
    <property type="project" value="UniProtKB-SubCell"/>
</dbReference>
<keyword evidence="4" id="KW-0576">Peroxisome</keyword>
<dbReference type="CDD" id="cd05911">
    <property type="entry name" value="Firefly_Luc_like"/>
    <property type="match status" value="1"/>
</dbReference>
<evidence type="ECO:0000259" key="6">
    <source>
        <dbReference type="Pfam" id="PF13193"/>
    </source>
</evidence>
<dbReference type="SUPFAM" id="SSF56801">
    <property type="entry name" value="Acetyl-CoA synthetase-like"/>
    <property type="match status" value="1"/>
</dbReference>
<dbReference type="EMBL" id="VVIM01000001">
    <property type="protein sequence ID" value="KAB0804139.1"/>
    <property type="molecule type" value="Genomic_DNA"/>
</dbReference>
<dbReference type="Pfam" id="PF13193">
    <property type="entry name" value="AMP-binding_C"/>
    <property type="match status" value="1"/>
</dbReference>
<evidence type="ECO:0000256" key="4">
    <source>
        <dbReference type="ARBA" id="ARBA00023140"/>
    </source>
</evidence>
<gene>
    <name evidence="7" type="ORF">PPYR_01109</name>
</gene>
<keyword evidence="3" id="KW-0436">Ligase</keyword>
<evidence type="ECO:0000313" key="8">
    <source>
        <dbReference type="Proteomes" id="UP000327044"/>
    </source>
</evidence>
<evidence type="ECO:0000256" key="2">
    <source>
        <dbReference type="ARBA" id="ARBA00006432"/>
    </source>
</evidence>
<dbReference type="AlphaFoldDB" id="A0A5N4B3E9"/>
<evidence type="ECO:0008006" key="9">
    <source>
        <dbReference type="Google" id="ProtNLM"/>
    </source>
</evidence>
<comment type="caution">
    <text evidence="7">The sequence shown here is derived from an EMBL/GenBank/DDBJ whole genome shotgun (WGS) entry which is preliminary data.</text>
</comment>
<evidence type="ECO:0000256" key="3">
    <source>
        <dbReference type="ARBA" id="ARBA00022598"/>
    </source>
</evidence>
<evidence type="ECO:0000259" key="5">
    <source>
        <dbReference type="Pfam" id="PF00501"/>
    </source>
</evidence>
<accession>A0A5N4B3E9</accession>